<name>A0AAN9F0J2_CLITE</name>
<comment type="pathway">
    <text evidence="2">Glycan metabolism; pectin degradation; 2-dehydro-3-deoxy-D-gluconate from pectin: step 1/5.</text>
</comment>
<evidence type="ECO:0000256" key="1">
    <source>
        <dbReference type="ARBA" id="ARBA00004191"/>
    </source>
</evidence>
<evidence type="ECO:0000259" key="12">
    <source>
        <dbReference type="Pfam" id="PF01095"/>
    </source>
</evidence>
<dbReference type="PANTHER" id="PTHR31321:SF120">
    <property type="entry name" value="PECTINESTERASE 52-RELATED"/>
    <property type="match status" value="1"/>
</dbReference>
<evidence type="ECO:0000256" key="5">
    <source>
        <dbReference type="ARBA" id="ARBA00022512"/>
    </source>
</evidence>
<dbReference type="EC" id="3.1.1.11" evidence="4"/>
<keyword evidence="14" id="KW-1185">Reference proteome</keyword>
<keyword evidence="6" id="KW-0378">Hydrolase</keyword>
<sequence length="337" mass="37759">MGFLTRPLVFSLILLNDYFFSLSIAIDCGGKNIAYTITVNTLGNGAKFKTIQAAIDSISINNNRWVKIYINDGLYSEKVFIPPEKPCIILEGSGQPIISYGDHEAMDISATFSSFPPNVIAIGITFRNSFNTGQNYAYNSDNELISPAVAARIYGDKSFFLRCRFLGYQDTLFDVMGRHYFKDCYIQGEVDFICGNGQSYYENCTINANGKPELPPGYITAQHRNSSNDPGGFVFKGGSVIGVGKVNLGRAWGPYSRVIFYQTYFSSQILPEGWFAWDFVGHEENLTYAEVDCKGPGADTSKRVRWEKKLKRSDLHQYSLSSFINYDAWLDNLPPIS</sequence>
<keyword evidence="5" id="KW-0964">Secreted</keyword>
<comment type="function">
    <text evidence="10">Acts in the modification of cell walls via demethylesterification of cell wall pectin.</text>
</comment>
<evidence type="ECO:0000256" key="3">
    <source>
        <dbReference type="ARBA" id="ARBA00008891"/>
    </source>
</evidence>
<evidence type="ECO:0000313" key="13">
    <source>
        <dbReference type="EMBL" id="KAK7264945.1"/>
    </source>
</evidence>
<proteinExistence type="inferred from homology"/>
<evidence type="ECO:0000313" key="14">
    <source>
        <dbReference type="Proteomes" id="UP001359559"/>
    </source>
</evidence>
<comment type="catalytic activity">
    <reaction evidence="9">
        <text>[(1-&gt;4)-alpha-D-galacturonosyl methyl ester](n) + n H2O = [(1-&gt;4)-alpha-D-galacturonosyl](n) + n methanol + n H(+)</text>
        <dbReference type="Rhea" id="RHEA:22380"/>
        <dbReference type="Rhea" id="RHEA-COMP:14570"/>
        <dbReference type="Rhea" id="RHEA-COMP:14573"/>
        <dbReference type="ChEBI" id="CHEBI:15377"/>
        <dbReference type="ChEBI" id="CHEBI:15378"/>
        <dbReference type="ChEBI" id="CHEBI:17790"/>
        <dbReference type="ChEBI" id="CHEBI:140522"/>
        <dbReference type="ChEBI" id="CHEBI:140523"/>
        <dbReference type="EC" id="3.1.1.11"/>
    </reaction>
</comment>
<keyword evidence="11" id="KW-0732">Signal</keyword>
<dbReference type="Pfam" id="PF01095">
    <property type="entry name" value="Pectinesterase"/>
    <property type="match status" value="1"/>
</dbReference>
<comment type="caution">
    <text evidence="13">The sequence shown here is derived from an EMBL/GenBank/DDBJ whole genome shotgun (WGS) entry which is preliminary data.</text>
</comment>
<evidence type="ECO:0000256" key="8">
    <source>
        <dbReference type="ARBA" id="ARBA00023180"/>
    </source>
</evidence>
<evidence type="ECO:0000256" key="6">
    <source>
        <dbReference type="ARBA" id="ARBA00022801"/>
    </source>
</evidence>
<accession>A0AAN9F0J2</accession>
<evidence type="ECO:0000256" key="7">
    <source>
        <dbReference type="ARBA" id="ARBA00023085"/>
    </source>
</evidence>
<dbReference type="EMBL" id="JAYKXN010000008">
    <property type="protein sequence ID" value="KAK7264945.1"/>
    <property type="molecule type" value="Genomic_DNA"/>
</dbReference>
<gene>
    <name evidence="13" type="ORF">RJT34_32559</name>
</gene>
<organism evidence="13 14">
    <name type="scientific">Clitoria ternatea</name>
    <name type="common">Butterfly pea</name>
    <dbReference type="NCBI Taxonomy" id="43366"/>
    <lineage>
        <taxon>Eukaryota</taxon>
        <taxon>Viridiplantae</taxon>
        <taxon>Streptophyta</taxon>
        <taxon>Embryophyta</taxon>
        <taxon>Tracheophyta</taxon>
        <taxon>Spermatophyta</taxon>
        <taxon>Magnoliopsida</taxon>
        <taxon>eudicotyledons</taxon>
        <taxon>Gunneridae</taxon>
        <taxon>Pentapetalae</taxon>
        <taxon>rosids</taxon>
        <taxon>fabids</taxon>
        <taxon>Fabales</taxon>
        <taxon>Fabaceae</taxon>
        <taxon>Papilionoideae</taxon>
        <taxon>50 kb inversion clade</taxon>
        <taxon>NPAAA clade</taxon>
        <taxon>indigoferoid/millettioid clade</taxon>
        <taxon>Phaseoleae</taxon>
        <taxon>Clitoria</taxon>
    </lineage>
</organism>
<feature type="domain" description="Pectinesterase catalytic" evidence="12">
    <location>
        <begin position="38"/>
        <end position="325"/>
    </location>
</feature>
<dbReference type="GO" id="GO:0042545">
    <property type="term" value="P:cell wall modification"/>
    <property type="evidence" value="ECO:0007669"/>
    <property type="project" value="InterPro"/>
</dbReference>
<protein>
    <recommendedName>
        <fullName evidence="4">pectinesterase</fullName>
        <ecNumber evidence="4">3.1.1.11</ecNumber>
    </recommendedName>
</protein>
<dbReference type="PANTHER" id="PTHR31321">
    <property type="entry name" value="ACYL-COA THIOESTER HYDROLASE YBHC-RELATED"/>
    <property type="match status" value="1"/>
</dbReference>
<feature type="chain" id="PRO_5042921278" description="pectinesterase" evidence="11">
    <location>
        <begin position="26"/>
        <end position="337"/>
    </location>
</feature>
<dbReference type="GO" id="GO:0045490">
    <property type="term" value="P:pectin catabolic process"/>
    <property type="evidence" value="ECO:0007669"/>
    <property type="project" value="TreeGrafter"/>
</dbReference>
<evidence type="ECO:0000256" key="4">
    <source>
        <dbReference type="ARBA" id="ARBA00013229"/>
    </source>
</evidence>
<reference evidence="13 14" key="1">
    <citation type="submission" date="2024-01" db="EMBL/GenBank/DDBJ databases">
        <title>The genomes of 5 underutilized Papilionoideae crops provide insights into root nodulation and disease resistance.</title>
        <authorList>
            <person name="Yuan L."/>
        </authorList>
    </citation>
    <scope>NUCLEOTIDE SEQUENCE [LARGE SCALE GENOMIC DNA]</scope>
    <source>
        <strain evidence="13">LY-2023</strain>
        <tissue evidence="13">Leaf</tissue>
    </source>
</reference>
<keyword evidence="8" id="KW-0325">Glycoprotein</keyword>
<keyword evidence="5" id="KW-0134">Cell wall</keyword>
<feature type="signal peptide" evidence="11">
    <location>
        <begin position="1"/>
        <end position="25"/>
    </location>
</feature>
<evidence type="ECO:0000256" key="11">
    <source>
        <dbReference type="SAM" id="SignalP"/>
    </source>
</evidence>
<dbReference type="InterPro" id="IPR000070">
    <property type="entry name" value="Pectinesterase_cat"/>
</dbReference>
<dbReference type="InterPro" id="IPR011050">
    <property type="entry name" value="Pectin_lyase_fold/virulence"/>
</dbReference>
<dbReference type="SUPFAM" id="SSF51126">
    <property type="entry name" value="Pectin lyase-like"/>
    <property type="match status" value="1"/>
</dbReference>
<dbReference type="FunFam" id="2.160.20.10:FF:000013">
    <property type="entry name" value="Pectinesterase"/>
    <property type="match status" value="1"/>
</dbReference>
<dbReference type="AlphaFoldDB" id="A0AAN9F0J2"/>
<evidence type="ECO:0000256" key="9">
    <source>
        <dbReference type="ARBA" id="ARBA00047928"/>
    </source>
</evidence>
<keyword evidence="7" id="KW-0063">Aspartyl esterase</keyword>
<dbReference type="Proteomes" id="UP001359559">
    <property type="component" value="Unassembled WGS sequence"/>
</dbReference>
<evidence type="ECO:0000256" key="2">
    <source>
        <dbReference type="ARBA" id="ARBA00005184"/>
    </source>
</evidence>
<dbReference type="InterPro" id="IPR012334">
    <property type="entry name" value="Pectin_lyas_fold"/>
</dbReference>
<dbReference type="GO" id="GO:0030599">
    <property type="term" value="F:pectinesterase activity"/>
    <property type="evidence" value="ECO:0007669"/>
    <property type="project" value="UniProtKB-EC"/>
</dbReference>
<evidence type="ECO:0000256" key="10">
    <source>
        <dbReference type="ARBA" id="ARBA00057335"/>
    </source>
</evidence>
<comment type="similarity">
    <text evidence="3">Belongs to the pectinesterase family.</text>
</comment>
<dbReference type="Gene3D" id="2.160.20.10">
    <property type="entry name" value="Single-stranded right-handed beta-helix, Pectin lyase-like"/>
    <property type="match status" value="1"/>
</dbReference>
<comment type="subcellular location">
    <subcellularLocation>
        <location evidence="1">Secreted</location>
        <location evidence="1">Cell wall</location>
    </subcellularLocation>
</comment>